<dbReference type="Pfam" id="PF03473">
    <property type="entry name" value="MOSC"/>
    <property type="match status" value="1"/>
</dbReference>
<dbReference type="SUPFAM" id="SSF50800">
    <property type="entry name" value="PK beta-barrel domain-like"/>
    <property type="match status" value="1"/>
</dbReference>
<evidence type="ECO:0000313" key="3">
    <source>
        <dbReference type="Proteomes" id="UP001305647"/>
    </source>
</evidence>
<sequence length="356" mass="39241">MTMKVTALYVYPIKALRGIKLKSAQISPQGLSHDRRFMLYEVRPSTGELKKIQLDSHPLCALFEQQIVHGPRDGEPNIIVRFIGSDPAQAVATNGEDNSLKVSLEPDTGSLERIDVVLHGSPASAYRMGDTYDVWFSQRLGVPTILVYLGDGRRAVLGKTLLPKPEQRQEGWVSSLTSYITGSQGAPSAKSTPWLTFSDVAPLLVASESSLREVRSRFSEGGRVEMYRFRPNIVVDGEGEDAWAEDFWAELAISPGDGDGAEKHVLQLTGNCVRCTSLNVDYETGRPAAGELGQILKKLMKDRRVDAGSKWSPVFGRYAFLDGRHADGFSVTVSVGDDAEVTRRNTERSIWDWPGL</sequence>
<dbReference type="GO" id="GO:0030170">
    <property type="term" value="F:pyridoxal phosphate binding"/>
    <property type="evidence" value="ECO:0007669"/>
    <property type="project" value="InterPro"/>
</dbReference>
<proteinExistence type="predicted"/>
<gene>
    <name evidence="2" type="ORF">N658DRAFT_290013</name>
</gene>
<reference evidence="2" key="2">
    <citation type="submission" date="2023-05" db="EMBL/GenBank/DDBJ databases">
        <authorList>
            <consortium name="Lawrence Berkeley National Laboratory"/>
            <person name="Steindorff A."/>
            <person name="Hensen N."/>
            <person name="Bonometti L."/>
            <person name="Westerberg I."/>
            <person name="Brannstrom I.O."/>
            <person name="Guillou S."/>
            <person name="Cros-Aarteil S."/>
            <person name="Calhoun S."/>
            <person name="Haridas S."/>
            <person name="Kuo A."/>
            <person name="Mondo S."/>
            <person name="Pangilinan J."/>
            <person name="Riley R."/>
            <person name="Labutti K."/>
            <person name="Andreopoulos B."/>
            <person name="Lipzen A."/>
            <person name="Chen C."/>
            <person name="Yanf M."/>
            <person name="Daum C."/>
            <person name="Ng V."/>
            <person name="Clum A."/>
            <person name="Ohm R."/>
            <person name="Martin F."/>
            <person name="Silar P."/>
            <person name="Natvig D."/>
            <person name="Lalanne C."/>
            <person name="Gautier V."/>
            <person name="Ament-Velasquez S.L."/>
            <person name="Kruys A."/>
            <person name="Hutchinson M.I."/>
            <person name="Powell A.J."/>
            <person name="Barry K."/>
            <person name="Miller A.N."/>
            <person name="Grigoriev I.V."/>
            <person name="Debuchy R."/>
            <person name="Gladieux P."/>
            <person name="Thoren M.H."/>
            <person name="Johannesson H."/>
        </authorList>
    </citation>
    <scope>NUCLEOTIDE SEQUENCE</scope>
    <source>
        <strain evidence="2">CBS 757.83</strain>
    </source>
</reference>
<dbReference type="InterPro" id="IPR005303">
    <property type="entry name" value="MOCOS_middle"/>
</dbReference>
<feature type="domain" description="MOSC" evidence="1">
    <location>
        <begin position="165"/>
        <end position="342"/>
    </location>
</feature>
<evidence type="ECO:0000313" key="2">
    <source>
        <dbReference type="EMBL" id="KAK4097492.1"/>
    </source>
</evidence>
<dbReference type="Proteomes" id="UP001305647">
    <property type="component" value="Unassembled WGS sequence"/>
</dbReference>
<dbReference type="GO" id="GO:0003824">
    <property type="term" value="F:catalytic activity"/>
    <property type="evidence" value="ECO:0007669"/>
    <property type="project" value="InterPro"/>
</dbReference>
<name>A0AAN6PXW0_9PEZI</name>
<dbReference type="InterPro" id="IPR011037">
    <property type="entry name" value="Pyrv_Knase-like_insert_dom_sf"/>
</dbReference>
<reference evidence="2" key="1">
    <citation type="journal article" date="2023" name="Mol. Phylogenet. Evol.">
        <title>Genome-scale phylogeny and comparative genomics of the fungal order Sordariales.</title>
        <authorList>
            <person name="Hensen N."/>
            <person name="Bonometti L."/>
            <person name="Westerberg I."/>
            <person name="Brannstrom I.O."/>
            <person name="Guillou S."/>
            <person name="Cros-Aarteil S."/>
            <person name="Calhoun S."/>
            <person name="Haridas S."/>
            <person name="Kuo A."/>
            <person name="Mondo S."/>
            <person name="Pangilinan J."/>
            <person name="Riley R."/>
            <person name="LaButti K."/>
            <person name="Andreopoulos B."/>
            <person name="Lipzen A."/>
            <person name="Chen C."/>
            <person name="Yan M."/>
            <person name="Daum C."/>
            <person name="Ng V."/>
            <person name="Clum A."/>
            <person name="Steindorff A."/>
            <person name="Ohm R.A."/>
            <person name="Martin F."/>
            <person name="Silar P."/>
            <person name="Natvig D.O."/>
            <person name="Lalanne C."/>
            <person name="Gautier V."/>
            <person name="Ament-Velasquez S.L."/>
            <person name="Kruys A."/>
            <person name="Hutchinson M.I."/>
            <person name="Powell A.J."/>
            <person name="Barry K."/>
            <person name="Miller A.N."/>
            <person name="Grigoriev I.V."/>
            <person name="Debuchy R."/>
            <person name="Gladieux P."/>
            <person name="Hiltunen Thoren M."/>
            <person name="Johannesson H."/>
        </authorList>
    </citation>
    <scope>NUCLEOTIDE SEQUENCE</scope>
    <source>
        <strain evidence="2">CBS 757.83</strain>
    </source>
</reference>
<evidence type="ECO:0000259" key="1">
    <source>
        <dbReference type="PROSITE" id="PS51340"/>
    </source>
</evidence>
<keyword evidence="3" id="KW-1185">Reference proteome</keyword>
<dbReference type="GO" id="GO:0030151">
    <property type="term" value="F:molybdenum ion binding"/>
    <property type="evidence" value="ECO:0007669"/>
    <property type="project" value="InterPro"/>
</dbReference>
<accession>A0AAN6PXW0</accession>
<comment type="caution">
    <text evidence="2">The sequence shown here is derived from an EMBL/GenBank/DDBJ whole genome shotgun (WGS) entry which is preliminary data.</text>
</comment>
<dbReference type="AlphaFoldDB" id="A0AAN6PXW0"/>
<dbReference type="PANTHER" id="PTHR14237:SF34">
    <property type="entry name" value="MOSC DOMAIN PROTEIN (AFU_ORTHOLOGUE AFUA_2G07820)"/>
    <property type="match status" value="1"/>
</dbReference>
<dbReference type="InterPro" id="IPR005302">
    <property type="entry name" value="MoCF_Sase_C"/>
</dbReference>
<organism evidence="2 3">
    <name type="scientific">Parathielavia hyrcaniae</name>
    <dbReference type="NCBI Taxonomy" id="113614"/>
    <lineage>
        <taxon>Eukaryota</taxon>
        <taxon>Fungi</taxon>
        <taxon>Dikarya</taxon>
        <taxon>Ascomycota</taxon>
        <taxon>Pezizomycotina</taxon>
        <taxon>Sordariomycetes</taxon>
        <taxon>Sordariomycetidae</taxon>
        <taxon>Sordariales</taxon>
        <taxon>Chaetomiaceae</taxon>
        <taxon>Parathielavia</taxon>
    </lineage>
</organism>
<dbReference type="EMBL" id="MU863674">
    <property type="protein sequence ID" value="KAK4097492.1"/>
    <property type="molecule type" value="Genomic_DNA"/>
</dbReference>
<dbReference type="Pfam" id="PF03476">
    <property type="entry name" value="MOSC_N"/>
    <property type="match status" value="1"/>
</dbReference>
<dbReference type="PROSITE" id="PS51340">
    <property type="entry name" value="MOSC"/>
    <property type="match status" value="1"/>
</dbReference>
<dbReference type="SUPFAM" id="SSF141673">
    <property type="entry name" value="MOSC N-terminal domain-like"/>
    <property type="match status" value="1"/>
</dbReference>
<protein>
    <recommendedName>
        <fullName evidence="1">MOSC domain-containing protein</fullName>
    </recommendedName>
</protein>
<dbReference type="PANTHER" id="PTHR14237">
    <property type="entry name" value="MOLYBDOPTERIN COFACTOR SULFURASE MOSC"/>
    <property type="match status" value="1"/>
</dbReference>